<accession>A0A809XXG0</accession>
<reference evidence="1" key="1">
    <citation type="submission" date="2020-05" db="EMBL/GenBank/DDBJ databases">
        <title>Complete genome sequence of Bradyrhizobium diazoefficiens XF2 isolated from soybean nodule.</title>
        <authorList>
            <person name="Noda R."/>
            <person name="Kakizaki K."/>
            <person name="Minamisawa K."/>
        </authorList>
    </citation>
    <scope>NUCLEOTIDE SEQUENCE</scope>
    <source>
        <strain evidence="1">XF2</strain>
    </source>
</reference>
<dbReference type="EMBL" id="AP023092">
    <property type="protein sequence ID" value="BCE32626.1"/>
    <property type="molecule type" value="Genomic_DNA"/>
</dbReference>
<evidence type="ECO:0000313" key="1">
    <source>
        <dbReference type="EMBL" id="BCE32626.1"/>
    </source>
</evidence>
<proteinExistence type="predicted"/>
<sequence length="61" mass="6779">MTQTLEHRAALNYARHAKTKLLLMAKSDLIYVKARAFGCDDPLDKFGLQTMPMAALGPSRT</sequence>
<dbReference type="AlphaFoldDB" id="A0A809XXG0"/>
<organism evidence="1">
    <name type="scientific">Bradyrhizobium diazoefficiens</name>
    <dbReference type="NCBI Taxonomy" id="1355477"/>
    <lineage>
        <taxon>Bacteria</taxon>
        <taxon>Pseudomonadati</taxon>
        <taxon>Pseudomonadota</taxon>
        <taxon>Alphaproteobacteria</taxon>
        <taxon>Hyphomicrobiales</taxon>
        <taxon>Nitrobacteraceae</taxon>
        <taxon>Bradyrhizobium</taxon>
    </lineage>
</organism>
<gene>
    <name evidence="1" type="ORF">XF2B_63950</name>
</gene>
<protein>
    <submittedName>
        <fullName evidence="1">Uncharacterized protein</fullName>
    </submittedName>
</protein>
<name>A0A809XXG0_9BRAD</name>